<evidence type="ECO:0000256" key="2">
    <source>
        <dbReference type="ARBA" id="ARBA00022801"/>
    </source>
</evidence>
<dbReference type="InterPro" id="IPR050466">
    <property type="entry name" value="Carboxylest/Gibb_receptor"/>
</dbReference>
<dbReference type="Gene3D" id="3.40.50.1820">
    <property type="entry name" value="alpha/beta hydrolase"/>
    <property type="match status" value="1"/>
</dbReference>
<evidence type="ECO:0000313" key="5">
    <source>
        <dbReference type="Proteomes" id="UP000834106"/>
    </source>
</evidence>
<dbReference type="InterPro" id="IPR013094">
    <property type="entry name" value="AB_hydrolase_3"/>
</dbReference>
<dbReference type="InterPro" id="IPR002168">
    <property type="entry name" value="Lipase_GDXG_HIS_AS"/>
</dbReference>
<dbReference type="SUPFAM" id="SSF53474">
    <property type="entry name" value="alpha/beta-Hydrolases"/>
    <property type="match status" value="1"/>
</dbReference>
<keyword evidence="5" id="KW-1185">Reference proteome</keyword>
<dbReference type="Pfam" id="PF07859">
    <property type="entry name" value="Abhydrolase_3"/>
    <property type="match status" value="1"/>
</dbReference>
<feature type="domain" description="Alpha/beta hydrolase fold-3" evidence="3">
    <location>
        <begin position="149"/>
        <end position="370"/>
    </location>
</feature>
<dbReference type="AlphaFoldDB" id="A0AAD2E0K2"/>
<dbReference type="GO" id="GO:0016787">
    <property type="term" value="F:hydrolase activity"/>
    <property type="evidence" value="ECO:0007669"/>
    <property type="project" value="UniProtKB-KW"/>
</dbReference>
<organism evidence="4 5">
    <name type="scientific">Fraxinus pennsylvanica</name>
    <dbReference type="NCBI Taxonomy" id="56036"/>
    <lineage>
        <taxon>Eukaryota</taxon>
        <taxon>Viridiplantae</taxon>
        <taxon>Streptophyta</taxon>
        <taxon>Embryophyta</taxon>
        <taxon>Tracheophyta</taxon>
        <taxon>Spermatophyta</taxon>
        <taxon>Magnoliopsida</taxon>
        <taxon>eudicotyledons</taxon>
        <taxon>Gunneridae</taxon>
        <taxon>Pentapetalae</taxon>
        <taxon>asterids</taxon>
        <taxon>lamiids</taxon>
        <taxon>Lamiales</taxon>
        <taxon>Oleaceae</taxon>
        <taxon>Oleeae</taxon>
        <taxon>Fraxinus</taxon>
    </lineage>
</organism>
<dbReference type="PANTHER" id="PTHR23024:SF113">
    <property type="entry name" value="CARBOXYLESTERASE 8-RELATED"/>
    <property type="match status" value="1"/>
</dbReference>
<dbReference type="InterPro" id="IPR029058">
    <property type="entry name" value="AB_hydrolase_fold"/>
</dbReference>
<sequence length="393" mass="44271">MHTVRKRRQILLRSLYIEFLPPERQLTAPSHVILLKLKFSYFSYCILCSPHPAHPNINVVYGNCQLAMNKTASMEEDDAYKKLKLVPNPDGSITRLDSFPTLPADPEIDVDSTTQVVISKDVPLNATNGTFIRLFRPKNPPSITKLPLIIHFHGGGFVLFSATTSFSHESCNHMAAEFPALVASVEYRLAPEHRLPAAYDDAMEAIMWAKNQATMSDSDPWMKEFADFSKTFLMGSSAGGNMVYNAGLRALDVDLEPVKIQGLIMNQPYYGGVQRTQSELKLINDHIVPLHANDLMWSLALPKNADKDHEYCNPLIGGSHDEKIQRLPMCMVRGYEGDPLVDRQKEFVKMLEARGVHVIYKFIDGGHHGVEIFDPNFAKALYDDIKNFIYSCK</sequence>
<dbReference type="PROSITE" id="PS01173">
    <property type="entry name" value="LIPASE_GDXG_HIS"/>
    <property type="match status" value="1"/>
</dbReference>
<evidence type="ECO:0000259" key="3">
    <source>
        <dbReference type="Pfam" id="PF07859"/>
    </source>
</evidence>
<evidence type="ECO:0000256" key="1">
    <source>
        <dbReference type="ARBA" id="ARBA00010515"/>
    </source>
</evidence>
<dbReference type="PANTHER" id="PTHR23024">
    <property type="entry name" value="ARYLACETAMIDE DEACETYLASE"/>
    <property type="match status" value="1"/>
</dbReference>
<keyword evidence="2" id="KW-0378">Hydrolase</keyword>
<evidence type="ECO:0000313" key="4">
    <source>
        <dbReference type="EMBL" id="CAI9770290.1"/>
    </source>
</evidence>
<protein>
    <recommendedName>
        <fullName evidence="3">Alpha/beta hydrolase fold-3 domain-containing protein</fullName>
    </recommendedName>
</protein>
<dbReference type="EMBL" id="OU503045">
    <property type="protein sequence ID" value="CAI9770290.1"/>
    <property type="molecule type" value="Genomic_DNA"/>
</dbReference>
<reference evidence="4" key="1">
    <citation type="submission" date="2023-05" db="EMBL/GenBank/DDBJ databases">
        <authorList>
            <person name="Huff M."/>
        </authorList>
    </citation>
    <scope>NUCLEOTIDE SEQUENCE</scope>
</reference>
<proteinExistence type="inferred from homology"/>
<name>A0AAD2E0K2_9LAMI</name>
<accession>A0AAD2E0K2</accession>
<dbReference type="Proteomes" id="UP000834106">
    <property type="component" value="Chromosome 10"/>
</dbReference>
<gene>
    <name evidence="4" type="ORF">FPE_LOCUS17673</name>
</gene>
<comment type="similarity">
    <text evidence="1">Belongs to the 'GDXG' lipolytic enzyme family.</text>
</comment>